<proteinExistence type="predicted"/>
<dbReference type="InterPro" id="IPR013525">
    <property type="entry name" value="ABC2_TM"/>
</dbReference>
<dbReference type="Proteomes" id="UP001642464">
    <property type="component" value="Unassembled WGS sequence"/>
</dbReference>
<evidence type="ECO:0000256" key="6">
    <source>
        <dbReference type="ARBA" id="ARBA00022989"/>
    </source>
</evidence>
<evidence type="ECO:0000256" key="4">
    <source>
        <dbReference type="ARBA" id="ARBA00022741"/>
    </source>
</evidence>
<evidence type="ECO:0000256" key="5">
    <source>
        <dbReference type="ARBA" id="ARBA00022840"/>
    </source>
</evidence>
<keyword evidence="3 9" id="KW-0812">Transmembrane</keyword>
<accession>A0ABP0KHD7</accession>
<dbReference type="InterPro" id="IPR003439">
    <property type="entry name" value="ABC_transporter-like_ATP-bd"/>
</dbReference>
<dbReference type="SUPFAM" id="SSF52540">
    <property type="entry name" value="P-loop containing nucleoside triphosphate hydrolases"/>
    <property type="match status" value="1"/>
</dbReference>
<feature type="transmembrane region" description="Helical" evidence="9">
    <location>
        <begin position="368"/>
        <end position="389"/>
    </location>
</feature>
<sequence>MAKEAWQCGMEVVVDDLSITTSFGKRLLQHISCAVSSGDLVALMGPSGAGKTTLLNALAGRSGDSGGRISYGGKAFQQVRSSLGYVTQEDIMYETLTCRENLGFAAAFIWPKLSTEARSELVQGVLEKLNLIKCADTVVGSPGLVRGISGGERKRTNVGLSLLGNPSLLLMDEPTSGLDSKMSDSLMRDVKQIAEQGCTVIATIHQPSEAVFNRFSKVLLLEAGRLAYYGAISGLRSSLAGLGFACPISTPLPELLLDLLEIPGEAESPGDATEHRAKLAKLRQMSDSASGRGAGASGAAEGPVRPVHLRAGWGRQLVVLFQRELVNLRRNKALTLVRAVQSVASSLLIGLIFLQLERNMSSLQPRLFSSFLLVFAQFLFALLGVVNAFPAERAVFLRETQDKLYHPAMFYLAKVSIDTIMQSLFPILVVAISYPLIALNGESAERILWFYAIMAVVSNCGAGLGFMVSAAVPSVTLALSIAPGLVMPQLLLAGIFIKVDDLPQPFKAISYLMVARYAVQATVVNEFSCSVKEECTPEVWRLADASQCGSSPCDFCCTAHERRAAGGICPVLSCDDALVSLGMDEIWPKGASPEETIWHNFAGIERSHAELPPRDHGVSPAVSLPEAVLLHFCVCDFASFWRKRWTQLGYLSASDQFRVRTSSGAMMARFYRLQCQGRQSEARELFATMFLQSSEALAVDLEVKILAQADPTHPAGRPEEEPGARWAQLAIFTQSGALPGAGPASRRAEETLRRLAPVRQSQRGGQWFSRWHLATSGPSGHGSRTGDVRGLRRRESGEAWRRWSRPQVLALEAAGRHQDAAAAAMEGAKLLSGSPIGHVLQELERRLRVATESRPNFTGRILTPTELQEAVLRAIRPEGRQSRLFAALLAVAMGWWHEVNGDEQLFANALGRAAIGAPSARRVRLDQLGGPAVRRRELSALDAAVRPTPLLPVRELWDQGAEEQLKAFQHAVHDTVHDTVVLADDAFGQAWLKFAGLGAEINGPSHSPASMLTPAQLQLHPARFLAGGDVLEPRQLEKPPAAPARSARRRSAAGLQGVCLAASAASLALARCGRKKVRPLPSQLRATSDLQILPATSSDLSAAASVAVRALRWTRGWLDTPTFTDDDYALLSSREAPVYQSIYLNDTGYPSTMLVARLRETDPPKKESNWWSEWFDLGGSGSSSKVVGCVGCEVKCFNRLSNQQLPNTQYDGCQQTVLRPVMADLAVAEECRGRGVARKLVEQLEEVVRTWGYDELVLLVEASNFQARGVYGRLGYRLAGLRPAEATFFLDKSGGGRQVAERKTVALILRKSLKPFPQGALENFDWLTLFIALGLGSLILGQTELGDVGDLWPKLLALMNSAV</sequence>
<dbReference type="InterPro" id="IPR016181">
    <property type="entry name" value="Acyl_CoA_acyltransferase"/>
</dbReference>
<keyword evidence="6 9" id="KW-1133">Transmembrane helix</keyword>
<protein>
    <submittedName>
        <fullName evidence="12">Protein white</fullName>
    </submittedName>
</protein>
<comment type="caution">
    <text evidence="12">The sequence shown here is derived from an EMBL/GenBank/DDBJ whole genome shotgun (WGS) entry which is preliminary data.</text>
</comment>
<feature type="domain" description="ABC transporter" evidence="10">
    <location>
        <begin position="12"/>
        <end position="248"/>
    </location>
</feature>
<comment type="subcellular location">
    <subcellularLocation>
        <location evidence="1">Membrane</location>
        <topology evidence="1">Multi-pass membrane protein</topology>
    </subcellularLocation>
</comment>
<dbReference type="Pfam" id="PF00583">
    <property type="entry name" value="Acetyltransf_1"/>
    <property type="match status" value="1"/>
</dbReference>
<feature type="transmembrane region" description="Helical" evidence="9">
    <location>
        <begin position="336"/>
        <end position="356"/>
    </location>
</feature>
<evidence type="ECO:0000256" key="7">
    <source>
        <dbReference type="ARBA" id="ARBA00023136"/>
    </source>
</evidence>
<dbReference type="Gene3D" id="3.40.50.300">
    <property type="entry name" value="P-loop containing nucleotide triphosphate hydrolases"/>
    <property type="match status" value="1"/>
</dbReference>
<feature type="transmembrane region" description="Helical" evidence="9">
    <location>
        <begin position="448"/>
        <end position="471"/>
    </location>
</feature>
<keyword evidence="4" id="KW-0547">Nucleotide-binding</keyword>
<evidence type="ECO:0000256" key="8">
    <source>
        <dbReference type="SAM" id="MobiDB-lite"/>
    </source>
</evidence>
<organism evidence="12 13">
    <name type="scientific">Durusdinium trenchii</name>
    <dbReference type="NCBI Taxonomy" id="1381693"/>
    <lineage>
        <taxon>Eukaryota</taxon>
        <taxon>Sar</taxon>
        <taxon>Alveolata</taxon>
        <taxon>Dinophyceae</taxon>
        <taxon>Suessiales</taxon>
        <taxon>Symbiodiniaceae</taxon>
        <taxon>Durusdinium</taxon>
    </lineage>
</organism>
<dbReference type="SUPFAM" id="SSF55729">
    <property type="entry name" value="Acyl-CoA N-acyltransferases (Nat)"/>
    <property type="match status" value="1"/>
</dbReference>
<dbReference type="PROSITE" id="PS51186">
    <property type="entry name" value="GNAT"/>
    <property type="match status" value="1"/>
</dbReference>
<dbReference type="Gene3D" id="3.40.630.30">
    <property type="match status" value="1"/>
</dbReference>
<dbReference type="Pfam" id="PF00005">
    <property type="entry name" value="ABC_tran"/>
    <property type="match status" value="1"/>
</dbReference>
<dbReference type="InterPro" id="IPR003593">
    <property type="entry name" value="AAA+_ATPase"/>
</dbReference>
<feature type="region of interest" description="Disordered" evidence="8">
    <location>
        <begin position="772"/>
        <end position="792"/>
    </location>
</feature>
<keyword evidence="7 9" id="KW-0472">Membrane</keyword>
<evidence type="ECO:0000256" key="9">
    <source>
        <dbReference type="SAM" id="Phobius"/>
    </source>
</evidence>
<feature type="transmembrane region" description="Helical" evidence="9">
    <location>
        <begin position="409"/>
        <end position="436"/>
    </location>
</feature>
<dbReference type="Pfam" id="PF01061">
    <property type="entry name" value="ABC2_membrane"/>
    <property type="match status" value="1"/>
</dbReference>
<keyword evidence="5" id="KW-0067">ATP-binding</keyword>
<dbReference type="EMBL" id="CAXAMM010011292">
    <property type="protein sequence ID" value="CAK9025730.1"/>
    <property type="molecule type" value="Genomic_DNA"/>
</dbReference>
<feature type="domain" description="N-acetyltransferase" evidence="11">
    <location>
        <begin position="1141"/>
        <end position="1314"/>
    </location>
</feature>
<dbReference type="PANTHER" id="PTHR48041">
    <property type="entry name" value="ABC TRANSPORTER G FAMILY MEMBER 28"/>
    <property type="match status" value="1"/>
</dbReference>
<dbReference type="InterPro" id="IPR027417">
    <property type="entry name" value="P-loop_NTPase"/>
</dbReference>
<evidence type="ECO:0000256" key="3">
    <source>
        <dbReference type="ARBA" id="ARBA00022692"/>
    </source>
</evidence>
<dbReference type="SMART" id="SM00382">
    <property type="entry name" value="AAA"/>
    <property type="match status" value="1"/>
</dbReference>
<reference evidence="12 13" key="1">
    <citation type="submission" date="2024-02" db="EMBL/GenBank/DDBJ databases">
        <authorList>
            <person name="Chen Y."/>
            <person name="Shah S."/>
            <person name="Dougan E. K."/>
            <person name="Thang M."/>
            <person name="Chan C."/>
        </authorList>
    </citation>
    <scope>NUCLEOTIDE SEQUENCE [LARGE SCALE GENOMIC DNA]</scope>
</reference>
<evidence type="ECO:0000259" key="11">
    <source>
        <dbReference type="PROSITE" id="PS51186"/>
    </source>
</evidence>
<feature type="transmembrane region" description="Helical" evidence="9">
    <location>
        <begin position="477"/>
        <end position="497"/>
    </location>
</feature>
<dbReference type="PANTHER" id="PTHR48041:SF139">
    <property type="entry name" value="PROTEIN SCARLET"/>
    <property type="match status" value="1"/>
</dbReference>
<evidence type="ECO:0000256" key="1">
    <source>
        <dbReference type="ARBA" id="ARBA00004141"/>
    </source>
</evidence>
<evidence type="ECO:0000313" key="13">
    <source>
        <dbReference type="Proteomes" id="UP001642464"/>
    </source>
</evidence>
<keyword evidence="13" id="KW-1185">Reference proteome</keyword>
<gene>
    <name evidence="12" type="ORF">SCF082_LOCUS17196</name>
</gene>
<keyword evidence="2" id="KW-0813">Transport</keyword>
<dbReference type="InterPro" id="IPR050352">
    <property type="entry name" value="ABCG_transporters"/>
</dbReference>
<dbReference type="InterPro" id="IPR000182">
    <property type="entry name" value="GNAT_dom"/>
</dbReference>
<dbReference type="PROSITE" id="PS50893">
    <property type="entry name" value="ABC_TRANSPORTER_2"/>
    <property type="match status" value="1"/>
</dbReference>
<evidence type="ECO:0000313" key="12">
    <source>
        <dbReference type="EMBL" id="CAK9025730.1"/>
    </source>
</evidence>
<dbReference type="CDD" id="cd04301">
    <property type="entry name" value="NAT_SF"/>
    <property type="match status" value="1"/>
</dbReference>
<evidence type="ECO:0000256" key="2">
    <source>
        <dbReference type="ARBA" id="ARBA00022448"/>
    </source>
</evidence>
<name>A0ABP0KHD7_9DINO</name>
<evidence type="ECO:0000259" key="10">
    <source>
        <dbReference type="PROSITE" id="PS50893"/>
    </source>
</evidence>